<name>A0ABQ2DPZ9_9BACI</name>
<organism evidence="1 2">
    <name type="scientific">Virgibacillus kapii</name>
    <dbReference type="NCBI Taxonomy" id="1638645"/>
    <lineage>
        <taxon>Bacteria</taxon>
        <taxon>Bacillati</taxon>
        <taxon>Bacillota</taxon>
        <taxon>Bacilli</taxon>
        <taxon>Bacillales</taxon>
        <taxon>Bacillaceae</taxon>
        <taxon>Virgibacillus</taxon>
    </lineage>
</organism>
<sequence>MSLLGADNQEDLPTIAAAEGLNYETTFEDLNLGHLFHFDFTLPQADQREVSL</sequence>
<dbReference type="EMBL" id="BMPN01000004">
    <property type="protein sequence ID" value="GGJ64902.1"/>
    <property type="molecule type" value="Genomic_DNA"/>
</dbReference>
<evidence type="ECO:0000313" key="2">
    <source>
        <dbReference type="Proteomes" id="UP000634435"/>
    </source>
</evidence>
<keyword evidence="2" id="KW-1185">Reference proteome</keyword>
<gene>
    <name evidence="1" type="ORF">GCM10007111_28470</name>
</gene>
<reference evidence="2" key="1">
    <citation type="journal article" date="2019" name="Int. J. Syst. Evol. Microbiol.">
        <title>The Global Catalogue of Microorganisms (GCM) 10K type strain sequencing project: providing services to taxonomists for standard genome sequencing and annotation.</title>
        <authorList>
            <consortium name="The Broad Institute Genomics Platform"/>
            <consortium name="The Broad Institute Genome Sequencing Center for Infectious Disease"/>
            <person name="Wu L."/>
            <person name="Ma J."/>
        </authorList>
    </citation>
    <scope>NUCLEOTIDE SEQUENCE [LARGE SCALE GENOMIC DNA]</scope>
    <source>
        <strain evidence="2">JCM 30071</strain>
    </source>
</reference>
<dbReference type="Proteomes" id="UP000634435">
    <property type="component" value="Unassembled WGS sequence"/>
</dbReference>
<proteinExistence type="predicted"/>
<protein>
    <submittedName>
        <fullName evidence="1">Uncharacterized protein</fullName>
    </submittedName>
</protein>
<accession>A0ABQ2DPZ9</accession>
<comment type="caution">
    <text evidence="1">The sequence shown here is derived from an EMBL/GenBank/DDBJ whole genome shotgun (WGS) entry which is preliminary data.</text>
</comment>
<evidence type="ECO:0000313" key="1">
    <source>
        <dbReference type="EMBL" id="GGJ64902.1"/>
    </source>
</evidence>